<organism evidence="3 4">
    <name type="scientific">Candidatus Limenecus avicola</name>
    <dbReference type="NCBI Taxonomy" id="2840847"/>
    <lineage>
        <taxon>Bacteria</taxon>
        <taxon>Bacillati</taxon>
        <taxon>Bacillota</taxon>
        <taxon>Clostridia</taxon>
        <taxon>Eubacteriales</taxon>
        <taxon>Clostridiaceae</taxon>
        <taxon>Clostridiaceae incertae sedis</taxon>
        <taxon>Candidatus Limenecus</taxon>
    </lineage>
</organism>
<dbReference type="GO" id="GO:0030435">
    <property type="term" value="P:sporulation resulting in formation of a cellular spore"/>
    <property type="evidence" value="ECO:0007669"/>
    <property type="project" value="InterPro"/>
</dbReference>
<sequence>MRFNKVLLFLIFTIFLTATQPSNAISANQGKMVRVGISDVKFQNYYYNTINITATDSFRLTDKATNSIIADFGALEDVNITIKDNCFIVKQGTTTIANGLEGPITAESENGFVTVKNLKRAGQNAYYRGTFEITKAPQKVNQFNLINVLDLQSYLKGVVPNEMPVRFGLEALKAQAVLARSYVLKPRERNYHNFDVCDSVACQVYFGANTEKELSDKAVDETDNIVAMSDNELVLALYSSTAGGYTESYENAFSTDMSNGVRVFPGSPRAFLKGVPDDPKTPVLNTEEAARKFYTTNPETFDNKSPYFRWTKEWEKTELENILKQTLKTQSQAGFVKPKFEKPEDFGSLKEIKVTRRGVSGKAMFVDIITDKGTFTVSKELPIRRTFQKNNISLPSANVVFDIEITEPDKDSKNEQPVTKIIAHGGGFGHGVGMSQFGAGAMGDAGYSYEEIIQHYFKNTSISTYPVELSNQTGHDTDTQLFYTKNKKVNLVVENKFQFSKLTVVVNGQELSLEVVPRLFKNEKFDISPYIKKGENRITYLLPYSPLHKKPVRVYVELKEAEN</sequence>
<gene>
    <name evidence="3" type="ORF">IAD26_04890</name>
</gene>
<dbReference type="InterPro" id="IPR013693">
    <property type="entry name" value="SpoIID/LytB_N"/>
</dbReference>
<dbReference type="Proteomes" id="UP000886748">
    <property type="component" value="Unassembled WGS sequence"/>
</dbReference>
<feature type="domain" description="Sporulation stage II protein D amidase enhancer LytB N-terminal" evidence="2">
    <location>
        <begin position="141"/>
        <end position="226"/>
    </location>
</feature>
<dbReference type="PANTHER" id="PTHR30032:SF4">
    <property type="entry name" value="AMIDASE ENHANCER"/>
    <property type="match status" value="1"/>
</dbReference>
<dbReference type="AlphaFoldDB" id="A0A9D1N0B6"/>
<dbReference type="NCBIfam" id="TIGR02669">
    <property type="entry name" value="SpoIID_LytB"/>
    <property type="match status" value="1"/>
</dbReference>
<feature type="chain" id="PRO_5039379847" evidence="1">
    <location>
        <begin position="25"/>
        <end position="563"/>
    </location>
</feature>
<accession>A0A9D1N0B6</accession>
<evidence type="ECO:0000256" key="1">
    <source>
        <dbReference type="SAM" id="SignalP"/>
    </source>
</evidence>
<proteinExistence type="predicted"/>
<dbReference type="GO" id="GO:0030288">
    <property type="term" value="C:outer membrane-bounded periplasmic space"/>
    <property type="evidence" value="ECO:0007669"/>
    <property type="project" value="TreeGrafter"/>
</dbReference>
<evidence type="ECO:0000313" key="3">
    <source>
        <dbReference type="EMBL" id="HIU92452.1"/>
    </source>
</evidence>
<feature type="signal peptide" evidence="1">
    <location>
        <begin position="1"/>
        <end position="24"/>
    </location>
</feature>
<reference evidence="3" key="1">
    <citation type="submission" date="2020-10" db="EMBL/GenBank/DDBJ databases">
        <authorList>
            <person name="Gilroy R."/>
        </authorList>
    </citation>
    <scope>NUCLEOTIDE SEQUENCE</scope>
    <source>
        <strain evidence="3">CHK154-7741</strain>
    </source>
</reference>
<protein>
    <submittedName>
        <fullName evidence="3">SpoIID/LytB domain-containing protein</fullName>
    </submittedName>
</protein>
<evidence type="ECO:0000259" key="2">
    <source>
        <dbReference type="Pfam" id="PF08486"/>
    </source>
</evidence>
<reference evidence="3" key="2">
    <citation type="journal article" date="2021" name="PeerJ">
        <title>Extensive microbial diversity within the chicken gut microbiome revealed by metagenomics and culture.</title>
        <authorList>
            <person name="Gilroy R."/>
            <person name="Ravi A."/>
            <person name="Getino M."/>
            <person name="Pursley I."/>
            <person name="Horton D.L."/>
            <person name="Alikhan N.F."/>
            <person name="Baker D."/>
            <person name="Gharbi K."/>
            <person name="Hall N."/>
            <person name="Watson M."/>
            <person name="Adriaenssens E.M."/>
            <person name="Foster-Nyarko E."/>
            <person name="Jarju S."/>
            <person name="Secka A."/>
            <person name="Antonio M."/>
            <person name="Oren A."/>
            <person name="Chaudhuri R.R."/>
            <person name="La Ragione R."/>
            <person name="Hildebrand F."/>
            <person name="Pallen M.J."/>
        </authorList>
    </citation>
    <scope>NUCLEOTIDE SEQUENCE</scope>
    <source>
        <strain evidence="3">CHK154-7741</strain>
    </source>
</reference>
<keyword evidence="1" id="KW-0732">Signal</keyword>
<evidence type="ECO:0000313" key="4">
    <source>
        <dbReference type="Proteomes" id="UP000886748"/>
    </source>
</evidence>
<comment type="caution">
    <text evidence="3">The sequence shown here is derived from an EMBL/GenBank/DDBJ whole genome shotgun (WGS) entry which is preliminary data.</text>
</comment>
<dbReference type="PANTHER" id="PTHR30032">
    <property type="entry name" value="N-ACETYLMURAMOYL-L-ALANINE AMIDASE-RELATED"/>
    <property type="match status" value="1"/>
</dbReference>
<dbReference type="InterPro" id="IPR013486">
    <property type="entry name" value="SpoIID/LytB"/>
</dbReference>
<name>A0A9D1N0B6_9CLOT</name>
<dbReference type="InterPro" id="IPR051922">
    <property type="entry name" value="Bact_Sporulation_Assoc"/>
</dbReference>
<dbReference type="Pfam" id="PF08486">
    <property type="entry name" value="SpoIID"/>
    <property type="match status" value="1"/>
</dbReference>
<dbReference type="EMBL" id="DVOD01000034">
    <property type="protein sequence ID" value="HIU92452.1"/>
    <property type="molecule type" value="Genomic_DNA"/>
</dbReference>